<dbReference type="AlphaFoldDB" id="F5YMX5"/>
<dbReference type="Proteomes" id="UP000009223">
    <property type="component" value="Chromosome"/>
</dbReference>
<sequence>MGYEIRFLDSALEDVDSIIVYLSQFYPSTPQKFLDALERCTVNLKNNPVMYALYPDNPAFRRVVLSDYLVFYKVDEEKSLVEIYRILHGSRNLSQNIPEQGSQ</sequence>
<name>F5YMX5_TREPZ</name>
<protein>
    <submittedName>
        <fullName evidence="2">Conserved plasmid protein</fullName>
    </submittedName>
</protein>
<proteinExistence type="predicted"/>
<dbReference type="InterPro" id="IPR035093">
    <property type="entry name" value="RelE/ParE_toxin_dom_sf"/>
</dbReference>
<keyword evidence="3" id="KW-1185">Reference proteome</keyword>
<dbReference type="STRING" id="545694.TREPR_1692"/>
<evidence type="ECO:0000313" key="2">
    <source>
        <dbReference type="EMBL" id="AEF84957.1"/>
    </source>
</evidence>
<dbReference type="KEGG" id="tpi:TREPR_1692"/>
<dbReference type="EMBL" id="CP001843">
    <property type="protein sequence ID" value="AEF84957.1"/>
    <property type="molecule type" value="Genomic_DNA"/>
</dbReference>
<dbReference type="InterPro" id="IPR007712">
    <property type="entry name" value="RelE/ParE_toxin"/>
</dbReference>
<keyword evidence="1" id="KW-1277">Toxin-antitoxin system</keyword>
<reference evidence="2 3" key="2">
    <citation type="journal article" date="2011" name="ISME J.">
        <title>RNA-seq reveals cooperative metabolic interactions between two termite-gut spirochete species in co-culture.</title>
        <authorList>
            <person name="Rosenthal A.Z."/>
            <person name="Matson E.G."/>
            <person name="Eldar A."/>
            <person name="Leadbetter J.R."/>
        </authorList>
    </citation>
    <scope>NUCLEOTIDE SEQUENCE [LARGE SCALE GENOMIC DNA]</scope>
    <source>
        <strain evidence="3">ATCC BAA-887 / DSM 12427 / ZAS-2</strain>
    </source>
</reference>
<evidence type="ECO:0000313" key="3">
    <source>
        <dbReference type="Proteomes" id="UP000009223"/>
    </source>
</evidence>
<gene>
    <name evidence="2" type="ordered locus">TREPR_1692</name>
</gene>
<dbReference type="Pfam" id="PF05016">
    <property type="entry name" value="ParE_toxin"/>
    <property type="match status" value="1"/>
</dbReference>
<reference evidence="3" key="1">
    <citation type="submission" date="2009-12" db="EMBL/GenBank/DDBJ databases">
        <title>Complete sequence of Treponema primitia strain ZAS-2.</title>
        <authorList>
            <person name="Tetu S.G."/>
            <person name="Matson E."/>
            <person name="Ren Q."/>
            <person name="Seshadri R."/>
            <person name="Elbourne L."/>
            <person name="Hassan K.A."/>
            <person name="Durkin A."/>
            <person name="Radune D."/>
            <person name="Mohamoud Y."/>
            <person name="Shay R."/>
            <person name="Jin S."/>
            <person name="Zhang X."/>
            <person name="Lucey K."/>
            <person name="Ballor N.R."/>
            <person name="Ottesen E."/>
            <person name="Rosenthal R."/>
            <person name="Allen A."/>
            <person name="Leadbetter J.R."/>
            <person name="Paulsen I.T."/>
        </authorList>
    </citation>
    <scope>NUCLEOTIDE SEQUENCE [LARGE SCALE GENOMIC DNA]</scope>
    <source>
        <strain evidence="3">ATCC BAA-887 / DSM 12427 / ZAS-2</strain>
    </source>
</reference>
<dbReference type="Gene3D" id="3.30.2310.20">
    <property type="entry name" value="RelE-like"/>
    <property type="match status" value="1"/>
</dbReference>
<evidence type="ECO:0000256" key="1">
    <source>
        <dbReference type="ARBA" id="ARBA00022649"/>
    </source>
</evidence>
<dbReference type="SUPFAM" id="SSF143011">
    <property type="entry name" value="RelE-like"/>
    <property type="match status" value="1"/>
</dbReference>
<organism evidence="2 3">
    <name type="scientific">Treponema primitia (strain ATCC BAA-887 / DSM 12427 / ZAS-2)</name>
    <dbReference type="NCBI Taxonomy" id="545694"/>
    <lineage>
        <taxon>Bacteria</taxon>
        <taxon>Pseudomonadati</taxon>
        <taxon>Spirochaetota</taxon>
        <taxon>Spirochaetia</taxon>
        <taxon>Spirochaetales</taxon>
        <taxon>Treponemataceae</taxon>
        <taxon>Treponema</taxon>
    </lineage>
</organism>
<accession>F5YMX5</accession>
<dbReference type="HOGENOM" id="CLU_147162_6_2_12"/>
<dbReference type="eggNOG" id="COG3668">
    <property type="taxonomic scope" value="Bacteria"/>
</dbReference>